<name>A0A1I4W223_9FLAO</name>
<dbReference type="STRING" id="913024.SAMN05421741_10122"/>
<accession>A0A1I4W223</accession>
<dbReference type="AlphaFoldDB" id="A0A1I4W223"/>
<keyword evidence="3" id="KW-1185">Reference proteome</keyword>
<evidence type="ECO:0000256" key="1">
    <source>
        <dbReference type="SAM" id="Phobius"/>
    </source>
</evidence>
<protein>
    <submittedName>
        <fullName evidence="2">Uncharacterized protein</fullName>
    </submittedName>
</protein>
<reference evidence="3" key="1">
    <citation type="submission" date="2016-10" db="EMBL/GenBank/DDBJ databases">
        <authorList>
            <person name="Varghese N."/>
            <person name="Submissions S."/>
        </authorList>
    </citation>
    <scope>NUCLEOTIDE SEQUENCE [LARGE SCALE GENOMIC DNA]</scope>
    <source>
        <strain evidence="3">DS-12</strain>
    </source>
</reference>
<evidence type="ECO:0000313" key="3">
    <source>
        <dbReference type="Proteomes" id="UP000199036"/>
    </source>
</evidence>
<keyword evidence="1" id="KW-0812">Transmembrane</keyword>
<gene>
    <name evidence="2" type="ORF">SAMN05421741_10122</name>
</gene>
<dbReference type="EMBL" id="FOVI01000001">
    <property type="protein sequence ID" value="SFN07561.1"/>
    <property type="molecule type" value="Genomic_DNA"/>
</dbReference>
<dbReference type="OrthoDB" id="709592at2"/>
<evidence type="ECO:0000313" key="2">
    <source>
        <dbReference type="EMBL" id="SFN07561.1"/>
    </source>
</evidence>
<feature type="transmembrane region" description="Helical" evidence="1">
    <location>
        <begin position="6"/>
        <end position="23"/>
    </location>
</feature>
<sequence length="189" mass="20917">MNKKTIIPLAIIVGALVAVGIYVKISLDNLDEDIDKTKQLSSTIIDHFKGNKSVKDYPYQPSPLNWKTDYLVLKEGGYEDGINITYTADYNEKLGTVGNFPGDKVKGLVVIGYDMVEKGEYKSKLGNDEKAYQRNYIVRYFDLAKEAVIAQDTLFGDEPTSTKRLNDAGVGGGLPSDDALVNSIKKRLQ</sequence>
<keyword evidence="1" id="KW-1133">Transmembrane helix</keyword>
<organism evidence="2 3">
    <name type="scientific">Paenimyroides ummariense</name>
    <dbReference type="NCBI Taxonomy" id="913024"/>
    <lineage>
        <taxon>Bacteria</taxon>
        <taxon>Pseudomonadati</taxon>
        <taxon>Bacteroidota</taxon>
        <taxon>Flavobacteriia</taxon>
        <taxon>Flavobacteriales</taxon>
        <taxon>Flavobacteriaceae</taxon>
        <taxon>Paenimyroides</taxon>
    </lineage>
</organism>
<dbReference type="RefSeq" id="WP_091517307.1">
    <property type="nucleotide sequence ID" value="NZ_FOVI01000001.1"/>
</dbReference>
<dbReference type="Proteomes" id="UP000199036">
    <property type="component" value="Unassembled WGS sequence"/>
</dbReference>
<proteinExistence type="predicted"/>
<keyword evidence="1" id="KW-0472">Membrane</keyword>